<dbReference type="EMBL" id="CP001928">
    <property type="protein sequence ID" value="ADI38165.1"/>
    <property type="molecule type" value="Genomic_DNA"/>
</dbReference>
<dbReference type="Proteomes" id="UP000001505">
    <property type="component" value="Chromosome"/>
</dbReference>
<dbReference type="OrthoDB" id="9792989at2"/>
<dbReference type="InterPro" id="IPR029063">
    <property type="entry name" value="SAM-dependent_MTases_sf"/>
</dbReference>
<dbReference type="Gene3D" id="3.40.50.150">
    <property type="entry name" value="Vaccinia Virus protein VP39"/>
    <property type="match status" value="1"/>
</dbReference>
<dbReference type="RefSeq" id="WP_013181883.1">
    <property type="nucleotide sequence ID" value="NC_014225.1"/>
</dbReference>
<protein>
    <submittedName>
        <fullName evidence="1">Putative rRNA methylase</fullName>
        <ecNumber evidence="1">2.1.1.-</ecNumber>
    </submittedName>
</protein>
<dbReference type="KEGG" id="wch:wcw_0798"/>
<dbReference type="Pfam" id="PF06962">
    <property type="entry name" value="rRNA_methylase"/>
    <property type="match status" value="1"/>
</dbReference>
<dbReference type="eggNOG" id="COG0275">
    <property type="taxonomic scope" value="Bacteria"/>
</dbReference>
<dbReference type="AlphaFoldDB" id="D6YVK4"/>
<dbReference type="PANTHER" id="PTHR35276:SF1">
    <property type="entry name" value="TRNA (MNM(5)S(2)U34)-METHYLTRANSFERASE, CHLOROPLASTIC"/>
    <property type="match status" value="1"/>
</dbReference>
<organism evidence="1 2">
    <name type="scientific">Waddlia chondrophila (strain ATCC VR-1470 / WSU 86-1044)</name>
    <dbReference type="NCBI Taxonomy" id="716544"/>
    <lineage>
        <taxon>Bacteria</taxon>
        <taxon>Pseudomonadati</taxon>
        <taxon>Chlamydiota</taxon>
        <taxon>Chlamydiia</taxon>
        <taxon>Parachlamydiales</taxon>
        <taxon>Waddliaceae</taxon>
        <taxon>Waddlia</taxon>
    </lineage>
</organism>
<dbReference type="GO" id="GO:0032259">
    <property type="term" value="P:methylation"/>
    <property type="evidence" value="ECO:0007669"/>
    <property type="project" value="UniProtKB-KW"/>
</dbReference>
<accession>D6YVK4</accession>
<dbReference type="SUPFAM" id="SSF53335">
    <property type="entry name" value="S-adenosyl-L-methionine-dependent methyltransferases"/>
    <property type="match status" value="1"/>
</dbReference>
<name>D6YVK4_WADCW</name>
<keyword evidence="1" id="KW-0489">Methyltransferase</keyword>
<keyword evidence="2" id="KW-1185">Reference proteome</keyword>
<gene>
    <name evidence="1" type="ordered locus">wcw_0798</name>
</gene>
<evidence type="ECO:0000313" key="1">
    <source>
        <dbReference type="EMBL" id="ADI38165.1"/>
    </source>
</evidence>
<dbReference type="STRING" id="716544.wcw_0798"/>
<dbReference type="GO" id="GO:0008168">
    <property type="term" value="F:methyltransferase activity"/>
    <property type="evidence" value="ECO:0007669"/>
    <property type="project" value="UniProtKB-KW"/>
</dbReference>
<evidence type="ECO:0000313" key="2">
    <source>
        <dbReference type="Proteomes" id="UP000001505"/>
    </source>
</evidence>
<dbReference type="EC" id="2.1.1.-" evidence="1"/>
<dbReference type="InterPro" id="IPR010719">
    <property type="entry name" value="MnmM_MeTrfase"/>
</dbReference>
<sequence length="204" mass="22972">MYEQYPLFHSHIDLAHKHWKSLVKPGDIVIDATCGNGHDTLVLAQLALTVESGKLYACDLQKDAINSTKQSLLEKLEKKIVERIFFVHGCHSSFPDEIQPNSVRLAAYNLGYLPGGDKAKTTQTETTLQSIQKALEAVQDGGMVSITCYPGHTEGKREEKHILEFASKLDPKRWSLCHHRWLNRSKAPSLLLIQKRMKSPLDSI</sequence>
<dbReference type="PANTHER" id="PTHR35276">
    <property type="entry name" value="S-ADENOSYL-L-METHIONINE-DEPENDENT METHYLTRANSFERASES SUPERFAMILY PROTEIN"/>
    <property type="match status" value="1"/>
</dbReference>
<keyword evidence="1" id="KW-0808">Transferase</keyword>
<proteinExistence type="predicted"/>
<dbReference type="HOGENOM" id="CLU_079190_1_0_0"/>
<reference evidence="1 2" key="1">
    <citation type="journal article" date="2010" name="PLoS ONE">
        <title>The Waddlia genome: a window into chlamydial biology.</title>
        <authorList>
            <person name="Bertelli C."/>
            <person name="Collyn F."/>
            <person name="Croxatto A."/>
            <person name="Ruckert C."/>
            <person name="Polkinghorne A."/>
            <person name="Kebbi-Beghdadi C."/>
            <person name="Goesmann A."/>
            <person name="Vaughan L."/>
            <person name="Greub G."/>
        </authorList>
    </citation>
    <scope>NUCLEOTIDE SEQUENCE [LARGE SCALE GENOMIC DNA]</scope>
    <source>
        <strain evidence="2">ATCC VR-1470 / WSU 86-1044</strain>
    </source>
</reference>